<dbReference type="InterPro" id="IPR004000">
    <property type="entry name" value="Actin"/>
</dbReference>
<proteinExistence type="inferred from homology"/>
<comment type="catalytic activity">
    <reaction evidence="1">
        <text>ATP + H2O = ADP + phosphate + H(+)</text>
        <dbReference type="Rhea" id="RHEA:13065"/>
        <dbReference type="ChEBI" id="CHEBI:15377"/>
        <dbReference type="ChEBI" id="CHEBI:15378"/>
        <dbReference type="ChEBI" id="CHEBI:30616"/>
        <dbReference type="ChEBI" id="CHEBI:43474"/>
        <dbReference type="ChEBI" id="CHEBI:456216"/>
    </reaction>
</comment>
<gene>
    <name evidence="3" type="ORF">BaOVIS_010190</name>
</gene>
<dbReference type="Gene3D" id="3.90.640.10">
    <property type="entry name" value="Actin, Chain A, domain 4"/>
    <property type="match status" value="1"/>
</dbReference>
<dbReference type="Proteomes" id="UP001057455">
    <property type="component" value="Unassembled WGS sequence"/>
</dbReference>
<keyword evidence="4" id="KW-1185">Reference proteome</keyword>
<dbReference type="SMART" id="SM00268">
    <property type="entry name" value="ACTIN"/>
    <property type="match status" value="1"/>
</dbReference>
<sequence length="578" mass="64330">MGVRGANVTFSSNVQALVVDIGHGYIRGGSVGECYPRSIWPSALGVGDGYDIFPLVYNSNSRYPRVKLLRHQDRDRQGRRSMMIDDRAYIRALRGTFGDPRVDDRRLINETIAMERQGGTSEFAARFGATPAHYDCWDEMNCNSLEASSCGSNNDNFNIDRVLKGLTRWNNVTSGMGEQTGGRPIFVVESNESNRKIREKQMELIMEQMNFPAVCFGQGSTLACYAFGVTNGFVIDIGAATTSFAIVEMERIVSFHEYIVGGDQVDALLHMLLSEIDSRTLQSILENPAYSMGRLTPDHINDSSLPASIATRLWQGEIASSHFHTQDLLKTLKEAVIHVAPCPIFLPNSPCASWYYDVIDALDSGWAVVDVMPQTRAWLPDGTMIVIDVNCDNDPLERVKHGAWRLPRGDHAVSKPISRNDEINLTSIKRLKNVAADSILATASEIIFDPCSVARRLPVDVGHFHGLYQSFKNMVSRHQLAGTHLIHNLIVVGGCANMFGFIDRLKYDFHLLPWDTTDGPYLRLITPMVKTNRSVASWIGGSILGSLSSMDKHWITAEEYLEHGTNICRRKGGFNLLP</sequence>
<evidence type="ECO:0000256" key="2">
    <source>
        <dbReference type="RuleBase" id="RU000487"/>
    </source>
</evidence>
<accession>A0A9W5T9Z2</accession>
<dbReference type="Pfam" id="PF00022">
    <property type="entry name" value="Actin"/>
    <property type="match status" value="1"/>
</dbReference>
<evidence type="ECO:0000256" key="1">
    <source>
        <dbReference type="ARBA" id="ARBA00049360"/>
    </source>
</evidence>
<dbReference type="AlphaFoldDB" id="A0A9W5T9Z2"/>
<comment type="caution">
    <text evidence="3">The sequence shown here is derived from an EMBL/GenBank/DDBJ whole genome shotgun (WGS) entry which is preliminary data.</text>
</comment>
<protein>
    <submittedName>
        <fullName evidence="3">Actin-related arp4 protein, putative</fullName>
    </submittedName>
</protein>
<dbReference type="Gene3D" id="3.30.420.40">
    <property type="match status" value="3"/>
</dbReference>
<dbReference type="OrthoDB" id="5132116at2759"/>
<name>A0A9W5T9Z2_BABOV</name>
<reference evidence="3" key="1">
    <citation type="submission" date="2019-12" db="EMBL/GenBank/DDBJ databases">
        <title>Genome sequence of Babesia ovis.</title>
        <authorList>
            <person name="Yamagishi J."/>
            <person name="Sevinc F."/>
            <person name="Xuan X."/>
        </authorList>
    </citation>
    <scope>NUCLEOTIDE SEQUENCE</scope>
    <source>
        <strain evidence="3">Selcuk</strain>
    </source>
</reference>
<evidence type="ECO:0000313" key="3">
    <source>
        <dbReference type="EMBL" id="GFE53615.1"/>
    </source>
</evidence>
<dbReference type="EMBL" id="BLIY01000007">
    <property type="protein sequence ID" value="GFE53615.1"/>
    <property type="molecule type" value="Genomic_DNA"/>
</dbReference>
<evidence type="ECO:0000313" key="4">
    <source>
        <dbReference type="Proteomes" id="UP001057455"/>
    </source>
</evidence>
<organism evidence="3 4">
    <name type="scientific">Babesia ovis</name>
    <dbReference type="NCBI Taxonomy" id="5869"/>
    <lineage>
        <taxon>Eukaryota</taxon>
        <taxon>Sar</taxon>
        <taxon>Alveolata</taxon>
        <taxon>Apicomplexa</taxon>
        <taxon>Aconoidasida</taxon>
        <taxon>Piroplasmida</taxon>
        <taxon>Babesiidae</taxon>
        <taxon>Babesia</taxon>
    </lineage>
</organism>
<dbReference type="PANTHER" id="PTHR11937">
    <property type="entry name" value="ACTIN"/>
    <property type="match status" value="1"/>
</dbReference>
<dbReference type="SUPFAM" id="SSF53067">
    <property type="entry name" value="Actin-like ATPase domain"/>
    <property type="match status" value="3"/>
</dbReference>
<dbReference type="InterPro" id="IPR043129">
    <property type="entry name" value="ATPase_NBD"/>
</dbReference>
<comment type="similarity">
    <text evidence="2">Belongs to the actin family.</text>
</comment>